<sequence>MSTLPDASSAYLQEGRSANTVDVRNLFFQEHRPTWPSGKMWPHEPGVPEDCSSVMGLMSMPKPCVWGQTSSPGVNCTLGEGDIRAIHVFFQNSVNYVRNSKLTSLEWKSGALSDGASIFVVQLSKTMLLRNECEKSPKTTQNIK</sequence>
<protein>
    <submittedName>
        <fullName evidence="1">Uncharacterized protein</fullName>
    </submittedName>
</protein>
<reference evidence="1 2" key="1">
    <citation type="journal article" date="2019" name="Sci. Rep.">
        <title>Orb-weaving spider Araneus ventricosus genome elucidates the spidroin gene catalogue.</title>
        <authorList>
            <person name="Kono N."/>
            <person name="Nakamura H."/>
            <person name="Ohtoshi R."/>
            <person name="Moran D.A.P."/>
            <person name="Shinohara A."/>
            <person name="Yoshida Y."/>
            <person name="Fujiwara M."/>
            <person name="Mori M."/>
            <person name="Tomita M."/>
            <person name="Arakawa K."/>
        </authorList>
    </citation>
    <scope>NUCLEOTIDE SEQUENCE [LARGE SCALE GENOMIC DNA]</scope>
</reference>
<keyword evidence="2" id="KW-1185">Reference proteome</keyword>
<accession>A0A4Y2DTI5</accession>
<comment type="caution">
    <text evidence="1">The sequence shown here is derived from an EMBL/GenBank/DDBJ whole genome shotgun (WGS) entry which is preliminary data.</text>
</comment>
<gene>
    <name evidence="1" type="ORF">AVEN_172495_1</name>
</gene>
<dbReference type="EMBL" id="BGPR01000415">
    <property type="protein sequence ID" value="GBM19024.1"/>
    <property type="molecule type" value="Genomic_DNA"/>
</dbReference>
<dbReference type="Proteomes" id="UP000499080">
    <property type="component" value="Unassembled WGS sequence"/>
</dbReference>
<organism evidence="1 2">
    <name type="scientific">Araneus ventricosus</name>
    <name type="common">Orbweaver spider</name>
    <name type="synonym">Epeira ventricosa</name>
    <dbReference type="NCBI Taxonomy" id="182803"/>
    <lineage>
        <taxon>Eukaryota</taxon>
        <taxon>Metazoa</taxon>
        <taxon>Ecdysozoa</taxon>
        <taxon>Arthropoda</taxon>
        <taxon>Chelicerata</taxon>
        <taxon>Arachnida</taxon>
        <taxon>Araneae</taxon>
        <taxon>Araneomorphae</taxon>
        <taxon>Entelegynae</taxon>
        <taxon>Araneoidea</taxon>
        <taxon>Araneidae</taxon>
        <taxon>Araneus</taxon>
    </lineage>
</organism>
<dbReference type="AlphaFoldDB" id="A0A4Y2DTI5"/>
<name>A0A4Y2DTI5_ARAVE</name>
<proteinExistence type="predicted"/>
<evidence type="ECO:0000313" key="1">
    <source>
        <dbReference type="EMBL" id="GBM19024.1"/>
    </source>
</evidence>
<evidence type="ECO:0000313" key="2">
    <source>
        <dbReference type="Proteomes" id="UP000499080"/>
    </source>
</evidence>